<keyword evidence="4 5" id="KW-0472">Membrane</keyword>
<protein>
    <recommendedName>
        <fullName evidence="5">Protein TonB</fullName>
    </recommendedName>
</protein>
<evidence type="ECO:0000259" key="7">
    <source>
        <dbReference type="PROSITE" id="PS52015"/>
    </source>
</evidence>
<keyword evidence="5" id="KW-0813">Transport</keyword>
<evidence type="ECO:0000256" key="2">
    <source>
        <dbReference type="ARBA" id="ARBA00022692"/>
    </source>
</evidence>
<comment type="caution">
    <text evidence="8">The sequence shown here is derived from an EMBL/GenBank/DDBJ whole genome shotgun (WGS) entry which is preliminary data.</text>
</comment>
<accession>A0ABW3NXD6</accession>
<evidence type="ECO:0000313" key="9">
    <source>
        <dbReference type="Proteomes" id="UP001597203"/>
    </source>
</evidence>
<comment type="function">
    <text evidence="5">Interacts with outer membrane receptor proteins that carry out high-affinity binding and energy dependent uptake into the periplasmic space of specific substrates. It could act to transduce energy from the cytoplasmic membrane to specific energy-requiring processes in the outer membrane, resulting in the release into the periplasm of ligands bound by these outer membrane proteins.</text>
</comment>
<keyword evidence="2 5" id="KW-0812">Transmembrane</keyword>
<comment type="similarity">
    <text evidence="5">Belongs to the TonB family.</text>
</comment>
<evidence type="ECO:0000256" key="4">
    <source>
        <dbReference type="ARBA" id="ARBA00023136"/>
    </source>
</evidence>
<feature type="domain" description="TonB C-terminal" evidence="7">
    <location>
        <begin position="135"/>
        <end position="227"/>
    </location>
</feature>
<dbReference type="Gene3D" id="3.30.1150.10">
    <property type="match status" value="1"/>
</dbReference>
<dbReference type="PRINTS" id="PR01374">
    <property type="entry name" value="TONBPROTEIN"/>
</dbReference>
<organism evidence="8 9">
    <name type="scientific">Sphingobium olei</name>
    <dbReference type="NCBI Taxonomy" id="420955"/>
    <lineage>
        <taxon>Bacteria</taxon>
        <taxon>Pseudomonadati</taxon>
        <taxon>Pseudomonadota</taxon>
        <taxon>Alphaproteobacteria</taxon>
        <taxon>Sphingomonadales</taxon>
        <taxon>Sphingomonadaceae</taxon>
        <taxon>Sphingobium</taxon>
    </lineage>
</organism>
<keyword evidence="5" id="KW-0997">Cell inner membrane</keyword>
<dbReference type="NCBIfam" id="TIGR01352">
    <property type="entry name" value="tonB_Cterm"/>
    <property type="match status" value="1"/>
</dbReference>
<evidence type="ECO:0000256" key="5">
    <source>
        <dbReference type="RuleBase" id="RU362123"/>
    </source>
</evidence>
<feature type="compositionally biased region" description="Pro residues" evidence="6">
    <location>
        <begin position="59"/>
        <end position="72"/>
    </location>
</feature>
<keyword evidence="5" id="KW-1003">Cell membrane</keyword>
<evidence type="ECO:0000256" key="6">
    <source>
        <dbReference type="SAM" id="MobiDB-lite"/>
    </source>
</evidence>
<reference evidence="9" key="1">
    <citation type="journal article" date="2019" name="Int. J. Syst. Evol. Microbiol.">
        <title>The Global Catalogue of Microorganisms (GCM) 10K type strain sequencing project: providing services to taxonomists for standard genome sequencing and annotation.</title>
        <authorList>
            <consortium name="The Broad Institute Genomics Platform"/>
            <consortium name="The Broad Institute Genome Sequencing Center for Infectious Disease"/>
            <person name="Wu L."/>
            <person name="Ma J."/>
        </authorList>
    </citation>
    <scope>NUCLEOTIDE SEQUENCE [LARGE SCALE GENOMIC DNA]</scope>
    <source>
        <strain evidence="9">CCUG 54329</strain>
    </source>
</reference>
<keyword evidence="3 5" id="KW-1133">Transmembrane helix</keyword>
<evidence type="ECO:0000313" key="8">
    <source>
        <dbReference type="EMBL" id="MFD1105106.1"/>
    </source>
</evidence>
<dbReference type="Proteomes" id="UP001597203">
    <property type="component" value="Unassembled WGS sequence"/>
</dbReference>
<dbReference type="RefSeq" id="WP_380910693.1">
    <property type="nucleotide sequence ID" value="NZ_JBHTLS010000119.1"/>
</dbReference>
<keyword evidence="5" id="KW-0735">Signal-anchor</keyword>
<feature type="region of interest" description="Disordered" evidence="6">
    <location>
        <begin position="59"/>
        <end position="117"/>
    </location>
</feature>
<keyword evidence="9" id="KW-1185">Reference proteome</keyword>
<dbReference type="Pfam" id="PF03544">
    <property type="entry name" value="TonB_C"/>
    <property type="match status" value="1"/>
</dbReference>
<keyword evidence="5" id="KW-0653">Protein transport</keyword>
<sequence>MRLMGLQTTGADGRSRYGAARRSPLGLGGTIAVHALLVGGFLLLPKEVIDIVRPSPPIETYPVPEDAPPPEITPDQPVDTKTPQTSRPQPPTATDPVITLPTNPVFPGTSDPGDSLKPVDPYVPPPPIPDPVLTEAQIDPRALPGFQPDYPGTMIRQGMEGKVTVRVSISAQGRVTAIEKISATDDSFWLATQRHALRQWRFRPATRDGVAVSSTKVLTVRFTLTDR</sequence>
<dbReference type="SUPFAM" id="SSF74653">
    <property type="entry name" value="TolA/TonB C-terminal domain"/>
    <property type="match status" value="1"/>
</dbReference>
<dbReference type="InterPro" id="IPR037682">
    <property type="entry name" value="TonB_C"/>
</dbReference>
<proteinExistence type="inferred from homology"/>
<evidence type="ECO:0000256" key="1">
    <source>
        <dbReference type="ARBA" id="ARBA00004167"/>
    </source>
</evidence>
<gene>
    <name evidence="8" type="ORF">ACFQ24_09505</name>
</gene>
<dbReference type="InterPro" id="IPR006260">
    <property type="entry name" value="TonB/TolA_C"/>
</dbReference>
<evidence type="ECO:0000256" key="3">
    <source>
        <dbReference type="ARBA" id="ARBA00022989"/>
    </source>
</evidence>
<dbReference type="InterPro" id="IPR003538">
    <property type="entry name" value="TonB"/>
</dbReference>
<dbReference type="PROSITE" id="PS52015">
    <property type="entry name" value="TONB_CTD"/>
    <property type="match status" value="1"/>
</dbReference>
<feature type="transmembrane region" description="Helical" evidence="5">
    <location>
        <begin position="24"/>
        <end position="44"/>
    </location>
</feature>
<comment type="subcellular location">
    <subcellularLocation>
        <location evidence="5">Cell inner membrane</location>
        <topology evidence="5">Single-pass membrane protein</topology>
        <orientation evidence="5">Periplasmic side</orientation>
    </subcellularLocation>
    <subcellularLocation>
        <location evidence="1">Membrane</location>
        <topology evidence="1">Single-pass membrane protein</topology>
    </subcellularLocation>
</comment>
<dbReference type="EMBL" id="JBHTLS010000119">
    <property type="protein sequence ID" value="MFD1105106.1"/>
    <property type="molecule type" value="Genomic_DNA"/>
</dbReference>
<name>A0ABW3NXD6_9SPHN</name>